<evidence type="ECO:0000313" key="3">
    <source>
        <dbReference type="Proteomes" id="UP000327013"/>
    </source>
</evidence>
<keyword evidence="3" id="KW-1185">Reference proteome</keyword>
<dbReference type="Proteomes" id="UP000327013">
    <property type="component" value="Chromosome 3"/>
</dbReference>
<name>A0A5N6QYP4_9ROSI</name>
<proteinExistence type="predicted"/>
<reference evidence="2 3" key="1">
    <citation type="submission" date="2019-06" db="EMBL/GenBank/DDBJ databases">
        <title>A chromosomal-level reference genome of Carpinus fangiana (Coryloideae, Betulaceae).</title>
        <authorList>
            <person name="Yang X."/>
            <person name="Wang Z."/>
            <person name="Zhang L."/>
            <person name="Hao G."/>
            <person name="Liu J."/>
            <person name="Yang Y."/>
        </authorList>
    </citation>
    <scope>NUCLEOTIDE SEQUENCE [LARGE SCALE GENOMIC DNA]</scope>
    <source>
        <strain evidence="2">Cfa_2016G</strain>
        <tissue evidence="2">Leaf</tissue>
    </source>
</reference>
<evidence type="ECO:0000313" key="2">
    <source>
        <dbReference type="EMBL" id="KAE8022639.1"/>
    </source>
</evidence>
<sequence>MSGWSTPSAVGSASDGGWRSFQPLSHASADAGESATPVEERGRTSGGDRGMGVDVDCGVESNGERGVEHGAGRGAIITVDCGMERGGMMLCEMTQTWKANVVAIEQVEKITEGAEVGGVQLQQEPLQGSTSFGTVSSTNTTTCPAGIIVVENINVVVNRHVDENGHMVCSLVGAPDPTAPLDHVMIDVPARLTNSACSGMGLETERRTVTPLSTPFVDPVQGGSNLRCWKCQTRARYKDC</sequence>
<dbReference type="EMBL" id="CM017323">
    <property type="protein sequence ID" value="KAE8022639.1"/>
    <property type="molecule type" value="Genomic_DNA"/>
</dbReference>
<gene>
    <name evidence="2" type="ORF">FH972_008422</name>
</gene>
<dbReference type="AlphaFoldDB" id="A0A5N6QYP4"/>
<organism evidence="2 3">
    <name type="scientific">Carpinus fangiana</name>
    <dbReference type="NCBI Taxonomy" id="176857"/>
    <lineage>
        <taxon>Eukaryota</taxon>
        <taxon>Viridiplantae</taxon>
        <taxon>Streptophyta</taxon>
        <taxon>Embryophyta</taxon>
        <taxon>Tracheophyta</taxon>
        <taxon>Spermatophyta</taxon>
        <taxon>Magnoliopsida</taxon>
        <taxon>eudicotyledons</taxon>
        <taxon>Gunneridae</taxon>
        <taxon>Pentapetalae</taxon>
        <taxon>rosids</taxon>
        <taxon>fabids</taxon>
        <taxon>Fagales</taxon>
        <taxon>Betulaceae</taxon>
        <taxon>Carpinus</taxon>
    </lineage>
</organism>
<feature type="region of interest" description="Disordered" evidence="1">
    <location>
        <begin position="1"/>
        <end position="60"/>
    </location>
</feature>
<feature type="compositionally biased region" description="Polar residues" evidence="1">
    <location>
        <begin position="1"/>
        <end position="11"/>
    </location>
</feature>
<protein>
    <submittedName>
        <fullName evidence="2">Uncharacterized protein</fullName>
    </submittedName>
</protein>
<accession>A0A5N6QYP4</accession>
<evidence type="ECO:0000256" key="1">
    <source>
        <dbReference type="SAM" id="MobiDB-lite"/>
    </source>
</evidence>